<dbReference type="InParanoid" id="G0PAI5"/>
<feature type="region of interest" description="Disordered" evidence="2">
    <location>
        <begin position="1"/>
        <end position="52"/>
    </location>
</feature>
<gene>
    <name evidence="3" type="ORF">CAEBREN_13232</name>
</gene>
<dbReference type="Proteomes" id="UP000008068">
    <property type="component" value="Unassembled WGS sequence"/>
</dbReference>
<accession>G0PAI5</accession>
<sequence length="262" mass="30211">MVCPESQNQESAEAQLAAQNGNEPVPIQPVAPPTPSPPVLPPLPPPPSPPVLPPLSPPPPFIYPFNQHHLNDGNGNYYWNGEHGTHLHSWSDVNHQLMINQHNSNWEQFAIIENQDKKLEEKDARIQELLAKVASLETTAQEDEEKLRAKLQEFGELEAKKQDLALQEFKFEISELQRAEAESLKEQLEESEKCRMSAEEMVRKWESCYYHDMDKLLKQNDDKLQAQRASDETFWKRELDHMARRHKAEKRGAQKQDDGKRN</sequence>
<feature type="compositionally biased region" description="Basic and acidic residues" evidence="2">
    <location>
        <begin position="250"/>
        <end position="262"/>
    </location>
</feature>
<feature type="region of interest" description="Disordered" evidence="2">
    <location>
        <begin position="240"/>
        <end position="262"/>
    </location>
</feature>
<organism evidence="4">
    <name type="scientific">Caenorhabditis brenneri</name>
    <name type="common">Nematode worm</name>
    <dbReference type="NCBI Taxonomy" id="135651"/>
    <lineage>
        <taxon>Eukaryota</taxon>
        <taxon>Metazoa</taxon>
        <taxon>Ecdysozoa</taxon>
        <taxon>Nematoda</taxon>
        <taxon>Chromadorea</taxon>
        <taxon>Rhabditida</taxon>
        <taxon>Rhabditina</taxon>
        <taxon>Rhabditomorpha</taxon>
        <taxon>Rhabditoidea</taxon>
        <taxon>Rhabditidae</taxon>
        <taxon>Peloderinae</taxon>
        <taxon>Caenorhabditis</taxon>
    </lineage>
</organism>
<feature type="compositionally biased region" description="Polar residues" evidence="2">
    <location>
        <begin position="1"/>
        <end position="22"/>
    </location>
</feature>
<dbReference type="eggNOG" id="ENOG502QRH7">
    <property type="taxonomic scope" value="Eukaryota"/>
</dbReference>
<evidence type="ECO:0000313" key="4">
    <source>
        <dbReference type="Proteomes" id="UP000008068"/>
    </source>
</evidence>
<dbReference type="EMBL" id="GL380179">
    <property type="protein sequence ID" value="EGT49312.1"/>
    <property type="molecule type" value="Genomic_DNA"/>
</dbReference>
<evidence type="ECO:0000256" key="2">
    <source>
        <dbReference type="SAM" id="MobiDB-lite"/>
    </source>
</evidence>
<proteinExistence type="predicted"/>
<feature type="coiled-coil region" evidence="1">
    <location>
        <begin position="112"/>
        <end position="201"/>
    </location>
</feature>
<keyword evidence="4" id="KW-1185">Reference proteome</keyword>
<evidence type="ECO:0000313" key="3">
    <source>
        <dbReference type="EMBL" id="EGT49312.1"/>
    </source>
</evidence>
<dbReference type="AlphaFoldDB" id="G0PAI5"/>
<reference evidence="4" key="1">
    <citation type="submission" date="2011-07" db="EMBL/GenBank/DDBJ databases">
        <authorList>
            <consortium name="Caenorhabditis brenneri Sequencing and Analysis Consortium"/>
            <person name="Wilson R.K."/>
        </authorList>
    </citation>
    <scope>NUCLEOTIDE SEQUENCE [LARGE SCALE GENOMIC DNA]</scope>
    <source>
        <strain evidence="4">PB2801</strain>
    </source>
</reference>
<feature type="compositionally biased region" description="Pro residues" evidence="2">
    <location>
        <begin position="26"/>
        <end position="52"/>
    </location>
</feature>
<name>G0PAI5_CAEBE</name>
<evidence type="ECO:0000256" key="1">
    <source>
        <dbReference type="SAM" id="Coils"/>
    </source>
</evidence>
<protein>
    <submittedName>
        <fullName evidence="3">Uncharacterized protein</fullName>
    </submittedName>
</protein>
<keyword evidence="1" id="KW-0175">Coiled coil</keyword>
<dbReference type="HOGENOM" id="CLU_1162018_0_0_1"/>